<dbReference type="AlphaFoldDB" id="A0A6A5F7N8"/>
<comment type="caution">
    <text evidence="1">The sequence shown here is derived from an EMBL/GenBank/DDBJ whole genome shotgun (WGS) entry which is preliminary data.</text>
</comment>
<accession>A0A6A5F7N8</accession>
<name>A0A6A5F7N8_PERFL</name>
<proteinExistence type="predicted"/>
<dbReference type="Proteomes" id="UP000465112">
    <property type="component" value="Chromosome 6"/>
</dbReference>
<dbReference type="EMBL" id="VHII01000006">
    <property type="protein sequence ID" value="KAF1389550.1"/>
    <property type="molecule type" value="Genomic_DNA"/>
</dbReference>
<evidence type="ECO:0000313" key="1">
    <source>
        <dbReference type="EMBL" id="KAF1389550.1"/>
    </source>
</evidence>
<keyword evidence="2" id="KW-1185">Reference proteome</keyword>
<organism evidence="1 2">
    <name type="scientific">Perca fluviatilis</name>
    <name type="common">European perch</name>
    <dbReference type="NCBI Taxonomy" id="8168"/>
    <lineage>
        <taxon>Eukaryota</taxon>
        <taxon>Metazoa</taxon>
        <taxon>Chordata</taxon>
        <taxon>Craniata</taxon>
        <taxon>Vertebrata</taxon>
        <taxon>Euteleostomi</taxon>
        <taxon>Actinopterygii</taxon>
        <taxon>Neopterygii</taxon>
        <taxon>Teleostei</taxon>
        <taxon>Neoteleostei</taxon>
        <taxon>Acanthomorphata</taxon>
        <taxon>Eupercaria</taxon>
        <taxon>Perciformes</taxon>
        <taxon>Percoidei</taxon>
        <taxon>Percidae</taxon>
        <taxon>Percinae</taxon>
        <taxon>Perca</taxon>
    </lineage>
</organism>
<evidence type="ECO:0000313" key="2">
    <source>
        <dbReference type="Proteomes" id="UP000465112"/>
    </source>
</evidence>
<reference evidence="1 2" key="1">
    <citation type="submission" date="2019-06" db="EMBL/GenBank/DDBJ databases">
        <title>A chromosome-scale genome assembly of the European perch, Perca fluviatilis.</title>
        <authorList>
            <person name="Roques C."/>
            <person name="Zahm M."/>
            <person name="Cabau C."/>
            <person name="Klopp C."/>
            <person name="Bouchez O."/>
            <person name="Donnadieu C."/>
            <person name="Kuhl H."/>
            <person name="Gislard M."/>
            <person name="Guendouz S."/>
            <person name="Journot L."/>
            <person name="Haffray P."/>
            <person name="Bestin A."/>
            <person name="Morvezen R."/>
            <person name="Feron R."/>
            <person name="Wen M."/>
            <person name="Jouanno E."/>
            <person name="Herpin A."/>
            <person name="Schartl M."/>
            <person name="Postlethwait J."/>
            <person name="Schaerlinger B."/>
            <person name="Chardard D."/>
            <person name="Lecocq T."/>
            <person name="Poncet C."/>
            <person name="Jaffrelo L."/>
            <person name="Lampietro C."/>
            <person name="Guiguen Y."/>
        </authorList>
    </citation>
    <scope>NUCLEOTIDE SEQUENCE [LARGE SCALE GENOMIC DNA]</scope>
    <source>
        <tissue evidence="1">Blood</tissue>
    </source>
</reference>
<protein>
    <submittedName>
        <fullName evidence="1">Uncharacterized protein</fullName>
    </submittedName>
</protein>
<sequence length="155" mass="17597">MAQCKTCPLLTKGGKYLTVRTSKIGLKLVAEDFQDSEAPELVIHEKDTTVANVTTREIAFRLMRGNEYYSIKVVGTDLKVEKTMNENHSFTNDHWFKKINLGGDHFGLQTMNHYYLACQNDYSYSYDTVFLCQNVTECVQCREALTTSSPSPCTT</sequence>
<gene>
    <name evidence="1" type="ORF">PFLUV_G00074560</name>
</gene>